<sequence length="26" mass="2787">MSDQETAPNEEEKKDSEASSEASSEA</sequence>
<gene>
    <name evidence="2" type="ORF">METZ01_LOCUS193685</name>
</gene>
<organism evidence="2">
    <name type="scientific">marine metagenome</name>
    <dbReference type="NCBI Taxonomy" id="408172"/>
    <lineage>
        <taxon>unclassified sequences</taxon>
        <taxon>metagenomes</taxon>
        <taxon>ecological metagenomes</taxon>
    </lineage>
</organism>
<dbReference type="EMBL" id="UINC01040657">
    <property type="protein sequence ID" value="SVB40831.1"/>
    <property type="molecule type" value="Genomic_DNA"/>
</dbReference>
<name>A0A382DSW5_9ZZZZ</name>
<reference evidence="2" key="1">
    <citation type="submission" date="2018-05" db="EMBL/GenBank/DDBJ databases">
        <authorList>
            <person name="Lanie J.A."/>
            <person name="Ng W.-L."/>
            <person name="Kazmierczak K.M."/>
            <person name="Andrzejewski T.M."/>
            <person name="Davidsen T.M."/>
            <person name="Wayne K.J."/>
            <person name="Tettelin H."/>
            <person name="Glass J.I."/>
            <person name="Rusch D."/>
            <person name="Podicherti R."/>
            <person name="Tsui H.-C.T."/>
            <person name="Winkler M.E."/>
        </authorList>
    </citation>
    <scope>NUCLEOTIDE SEQUENCE</scope>
</reference>
<evidence type="ECO:0000313" key="2">
    <source>
        <dbReference type="EMBL" id="SVB40831.1"/>
    </source>
</evidence>
<evidence type="ECO:0000256" key="1">
    <source>
        <dbReference type="SAM" id="MobiDB-lite"/>
    </source>
</evidence>
<proteinExistence type="predicted"/>
<dbReference type="AlphaFoldDB" id="A0A382DSW5"/>
<protein>
    <submittedName>
        <fullName evidence="2">Uncharacterized protein</fullName>
    </submittedName>
</protein>
<accession>A0A382DSW5</accession>
<feature type="non-terminal residue" evidence="2">
    <location>
        <position position="26"/>
    </location>
</feature>
<feature type="region of interest" description="Disordered" evidence="1">
    <location>
        <begin position="1"/>
        <end position="26"/>
    </location>
</feature>